<dbReference type="GO" id="GO:0016887">
    <property type="term" value="F:ATP hydrolysis activity"/>
    <property type="evidence" value="ECO:0007669"/>
    <property type="project" value="InterPro"/>
</dbReference>
<name>A0A9X9XI55_9PROT</name>
<dbReference type="GO" id="GO:0006883">
    <property type="term" value="P:intracellular sodium ion homeostasis"/>
    <property type="evidence" value="ECO:0007669"/>
    <property type="project" value="TreeGrafter"/>
</dbReference>
<dbReference type="Proteomes" id="UP001138709">
    <property type="component" value="Unassembled WGS sequence"/>
</dbReference>
<dbReference type="GO" id="GO:0005391">
    <property type="term" value="F:P-type sodium:potassium-exchanging transporter activity"/>
    <property type="evidence" value="ECO:0007669"/>
    <property type="project" value="TreeGrafter"/>
</dbReference>
<feature type="transmembrane region" description="Helical" evidence="12">
    <location>
        <begin position="778"/>
        <end position="801"/>
    </location>
</feature>
<keyword evidence="6" id="KW-0067">ATP-binding</keyword>
<dbReference type="SUPFAM" id="SSF81653">
    <property type="entry name" value="Calcium ATPase, transduction domain A"/>
    <property type="match status" value="1"/>
</dbReference>
<dbReference type="SMART" id="SM00831">
    <property type="entry name" value="Cation_ATPase_N"/>
    <property type="match status" value="1"/>
</dbReference>
<feature type="region of interest" description="Disordered" evidence="11">
    <location>
        <begin position="1"/>
        <end position="20"/>
    </location>
</feature>
<dbReference type="SFLD" id="SFLDG00002">
    <property type="entry name" value="C1.7:_P-type_atpase_like"/>
    <property type="match status" value="1"/>
</dbReference>
<dbReference type="Gene3D" id="3.40.1110.10">
    <property type="entry name" value="Calcium-transporting ATPase, cytoplasmic domain N"/>
    <property type="match status" value="1"/>
</dbReference>
<dbReference type="PROSITE" id="PS00154">
    <property type="entry name" value="ATPASE_E1_E2"/>
    <property type="match status" value="1"/>
</dbReference>
<dbReference type="RefSeq" id="WP_211848962.1">
    <property type="nucleotide sequence ID" value="NZ_JAAEDL010000031.1"/>
</dbReference>
<sequence length="915" mass="95371">MSLPPGPAPPRAQNGGGAGWHSLATEQALGRLGAAPAGLTRGEAARRLSEHGPNTLPAAAPRSAFRRFLAQFNHLLIQVLIAAAAITGVLGYFKDAIVILSVVLVNATVAFVQEGRAEQALNAIRDMLSPHASVLRDGARITVDAADLVPGDVVLLEPGERVPADLRLLRARGLRVEEAALTGESVPVDKTSDPVAADAPLADRTSMAFSGTLVAAGQGMGVVVATGPATEIGRISGMIGAVQTLTTPLLRQMNLFARRLTGIILGLAVLIFAFAWLFRGFGAEEAFMAVVGIAVASIPEGLPAVMTITLAIGVRRMAARNAIVRQLPAVETLGAVSVICSDKTGTLTRNEMAVAVIDSDFGRFEVSGSGYAPGGSVALAGETPGPAALALLQELAQGVALCNDAALREQPDGGWTVAGDPMEGAMLAFAARAGLAPETARLRHPRRDEIPFDSRHRYMATLHAGHDAAFVCVKGAPERVLAMCAAVRREDGTAPLDASAWRARAEALAADGLRVIAVATRADVPHGTDTLAPADIEGGLVLLGLLGLIDPPREEAIAAVAECQAAGIRVKMITGDHAATASAIARQVGLRGAGSVVTGAELDTLDDATLRVRVLESDVFARTSPEHKLRLVEALQAGGAVVAMTGDGVNDAPALKRADVGVAMGRKGTEAAKEAAEMVLADDNFATIAAAVRAGRTVYDNLTKTVTFLLPINGGEAMSIVLAILLGTQLPITPTQILWVNMVSSVALALTLAFEPTEPGTMRLPPRPADQPLLTGFVVWRIVFVSLLFFGCVFGMFKYATAQGLSVETARTMAVNTLVAAEVAYLFSVRYRHGASLTWRGMLGTRAVLLGVAAVIVLQLLFTYAEPMQVLFASRPLDPLGEGLPVLAVAVLIFALLEMEKLAIRCLRPLVVSAA</sequence>
<dbReference type="GO" id="GO:0012505">
    <property type="term" value="C:endomembrane system"/>
    <property type="evidence" value="ECO:0007669"/>
    <property type="project" value="UniProtKB-SubCell"/>
</dbReference>
<evidence type="ECO:0000256" key="12">
    <source>
        <dbReference type="SAM" id="Phobius"/>
    </source>
</evidence>
<dbReference type="SUPFAM" id="SSF56784">
    <property type="entry name" value="HAD-like"/>
    <property type="match status" value="1"/>
</dbReference>
<keyword evidence="3" id="KW-0597">Phosphoprotein</keyword>
<comment type="similarity">
    <text evidence="2">Belongs to the cation transport ATPase (P-type) (TC 3.A.3) family. Type IIA subfamily.</text>
</comment>
<comment type="subcellular location">
    <subcellularLocation>
        <location evidence="1">Endomembrane system</location>
        <topology evidence="1">Multi-pass membrane protein</topology>
    </subcellularLocation>
</comment>
<dbReference type="GO" id="GO:0036376">
    <property type="term" value="P:sodium ion export across plasma membrane"/>
    <property type="evidence" value="ECO:0007669"/>
    <property type="project" value="TreeGrafter"/>
</dbReference>
<dbReference type="InterPro" id="IPR059000">
    <property type="entry name" value="ATPase_P-type_domA"/>
</dbReference>
<dbReference type="InterPro" id="IPR023299">
    <property type="entry name" value="ATPase_P-typ_cyto_dom_N"/>
</dbReference>
<keyword evidence="8" id="KW-1278">Translocase</keyword>
<dbReference type="CDD" id="cd02080">
    <property type="entry name" value="P-type_ATPase_cation"/>
    <property type="match status" value="1"/>
</dbReference>
<feature type="transmembrane region" description="Helical" evidence="12">
    <location>
        <begin position="72"/>
        <end position="90"/>
    </location>
</feature>
<feature type="transmembrane region" description="Helical" evidence="12">
    <location>
        <begin position="882"/>
        <end position="899"/>
    </location>
</feature>
<evidence type="ECO:0000256" key="7">
    <source>
        <dbReference type="ARBA" id="ARBA00022842"/>
    </source>
</evidence>
<evidence type="ECO:0000256" key="5">
    <source>
        <dbReference type="ARBA" id="ARBA00022741"/>
    </source>
</evidence>
<dbReference type="GO" id="GO:0005524">
    <property type="term" value="F:ATP binding"/>
    <property type="evidence" value="ECO:0007669"/>
    <property type="project" value="UniProtKB-KW"/>
</dbReference>
<dbReference type="PRINTS" id="PR00120">
    <property type="entry name" value="HATPASE"/>
</dbReference>
<keyword evidence="5" id="KW-0547">Nucleotide-binding</keyword>
<reference evidence="14" key="1">
    <citation type="submission" date="2020-01" db="EMBL/GenBank/DDBJ databases">
        <authorList>
            <person name="Rat A."/>
        </authorList>
    </citation>
    <scope>NUCLEOTIDE SEQUENCE</scope>
    <source>
        <strain evidence="14">LMG 31228</strain>
    </source>
</reference>
<dbReference type="InterPro" id="IPR008250">
    <property type="entry name" value="ATPase_P-typ_transduc_dom_A_sf"/>
</dbReference>
<dbReference type="InterPro" id="IPR023214">
    <property type="entry name" value="HAD_sf"/>
</dbReference>
<evidence type="ECO:0000256" key="3">
    <source>
        <dbReference type="ARBA" id="ARBA00022553"/>
    </source>
</evidence>
<dbReference type="Pfam" id="PF08282">
    <property type="entry name" value="Hydrolase_3"/>
    <property type="match status" value="1"/>
</dbReference>
<dbReference type="EMBL" id="JAAEDL010000031">
    <property type="protein sequence ID" value="MBR0683391.1"/>
    <property type="molecule type" value="Genomic_DNA"/>
</dbReference>
<keyword evidence="15" id="KW-1185">Reference proteome</keyword>
<feature type="transmembrane region" description="Helical" evidence="12">
    <location>
        <begin position="287"/>
        <end position="312"/>
    </location>
</feature>
<dbReference type="PANTHER" id="PTHR43294:SF20">
    <property type="entry name" value="P-TYPE ATPASE"/>
    <property type="match status" value="1"/>
</dbReference>
<dbReference type="InterPro" id="IPR004014">
    <property type="entry name" value="ATPase_P-typ_cation-transptr_N"/>
</dbReference>
<dbReference type="Pfam" id="PF00122">
    <property type="entry name" value="E1-E2_ATPase"/>
    <property type="match status" value="1"/>
</dbReference>
<evidence type="ECO:0000259" key="13">
    <source>
        <dbReference type="SMART" id="SM00831"/>
    </source>
</evidence>
<feature type="domain" description="Cation-transporting P-type ATPase N-terminal" evidence="13">
    <location>
        <begin position="19"/>
        <end position="92"/>
    </location>
</feature>
<evidence type="ECO:0000256" key="9">
    <source>
        <dbReference type="ARBA" id="ARBA00022989"/>
    </source>
</evidence>
<dbReference type="InterPro" id="IPR023298">
    <property type="entry name" value="ATPase_P-typ_TM_dom_sf"/>
</dbReference>
<organism evidence="14 15">
    <name type="scientific">Neoroseomonas eburnea</name>
    <dbReference type="NCBI Taxonomy" id="1346889"/>
    <lineage>
        <taxon>Bacteria</taxon>
        <taxon>Pseudomonadati</taxon>
        <taxon>Pseudomonadota</taxon>
        <taxon>Alphaproteobacteria</taxon>
        <taxon>Acetobacterales</taxon>
        <taxon>Acetobacteraceae</taxon>
        <taxon>Neoroseomonas</taxon>
    </lineage>
</organism>
<reference evidence="14" key="2">
    <citation type="journal article" date="2021" name="Syst. Appl. Microbiol.">
        <title>Roseomonas hellenica sp. nov., isolated from roots of wild-growing Alkanna tinctoria.</title>
        <authorList>
            <person name="Rat A."/>
            <person name="Naranjo H.D."/>
            <person name="Lebbe L."/>
            <person name="Cnockaert M."/>
            <person name="Krigas N."/>
            <person name="Grigoriadou K."/>
            <person name="Maloupa E."/>
            <person name="Willems A."/>
        </authorList>
    </citation>
    <scope>NUCLEOTIDE SEQUENCE</scope>
    <source>
        <strain evidence="14">LMG 31228</strain>
    </source>
</reference>
<dbReference type="FunFam" id="3.40.50.1000:FF:000028">
    <property type="entry name" value="Calcium-transporting P-type ATPase, putative"/>
    <property type="match status" value="1"/>
</dbReference>
<dbReference type="InterPro" id="IPR050510">
    <property type="entry name" value="Cation_transp_ATPase_P-type"/>
</dbReference>
<evidence type="ECO:0000313" key="14">
    <source>
        <dbReference type="EMBL" id="MBR0683391.1"/>
    </source>
</evidence>
<feature type="compositionally biased region" description="Pro residues" evidence="11">
    <location>
        <begin position="1"/>
        <end position="10"/>
    </location>
</feature>
<accession>A0A9X9XI55</accession>
<dbReference type="PRINTS" id="PR00119">
    <property type="entry name" value="CATATPASE"/>
</dbReference>
<evidence type="ECO:0000256" key="6">
    <source>
        <dbReference type="ARBA" id="ARBA00022840"/>
    </source>
</evidence>
<dbReference type="Pfam" id="PF13246">
    <property type="entry name" value="Cation_ATPase"/>
    <property type="match status" value="1"/>
</dbReference>
<dbReference type="SFLD" id="SFLDF00027">
    <property type="entry name" value="p-type_atpase"/>
    <property type="match status" value="1"/>
</dbReference>
<keyword evidence="9 12" id="KW-1133">Transmembrane helix</keyword>
<dbReference type="GO" id="GO:1902600">
    <property type="term" value="P:proton transmembrane transport"/>
    <property type="evidence" value="ECO:0007669"/>
    <property type="project" value="TreeGrafter"/>
</dbReference>
<dbReference type="Gene3D" id="3.40.50.1000">
    <property type="entry name" value="HAD superfamily/HAD-like"/>
    <property type="match status" value="1"/>
</dbReference>
<dbReference type="AlphaFoldDB" id="A0A9X9XI55"/>
<feature type="transmembrane region" description="Helical" evidence="12">
    <location>
        <begin position="260"/>
        <end position="281"/>
    </location>
</feature>
<dbReference type="SUPFAM" id="SSF81660">
    <property type="entry name" value="Metal cation-transporting ATPase, ATP-binding domain N"/>
    <property type="match status" value="1"/>
</dbReference>
<keyword evidence="7" id="KW-0460">Magnesium</keyword>
<dbReference type="Pfam" id="PF00689">
    <property type="entry name" value="Cation_ATPase_C"/>
    <property type="match status" value="1"/>
</dbReference>
<dbReference type="GO" id="GO:0030007">
    <property type="term" value="P:intracellular potassium ion homeostasis"/>
    <property type="evidence" value="ECO:0007669"/>
    <property type="project" value="TreeGrafter"/>
</dbReference>
<dbReference type="GO" id="GO:0005886">
    <property type="term" value="C:plasma membrane"/>
    <property type="evidence" value="ECO:0007669"/>
    <property type="project" value="TreeGrafter"/>
</dbReference>
<evidence type="ECO:0000256" key="8">
    <source>
        <dbReference type="ARBA" id="ARBA00022967"/>
    </source>
</evidence>
<evidence type="ECO:0000256" key="1">
    <source>
        <dbReference type="ARBA" id="ARBA00004127"/>
    </source>
</evidence>
<evidence type="ECO:0000256" key="11">
    <source>
        <dbReference type="SAM" id="MobiDB-lite"/>
    </source>
</evidence>
<dbReference type="GO" id="GO:1990573">
    <property type="term" value="P:potassium ion import across plasma membrane"/>
    <property type="evidence" value="ECO:0007669"/>
    <property type="project" value="TreeGrafter"/>
</dbReference>
<dbReference type="FunFam" id="3.40.50.1000:FF:000001">
    <property type="entry name" value="Phospholipid-transporting ATPase IC"/>
    <property type="match status" value="1"/>
</dbReference>
<dbReference type="Pfam" id="PF00690">
    <property type="entry name" value="Cation_ATPase_N"/>
    <property type="match status" value="1"/>
</dbReference>
<dbReference type="Gene3D" id="2.70.150.10">
    <property type="entry name" value="Calcium-transporting ATPase, cytoplasmic transduction domain A"/>
    <property type="match status" value="1"/>
</dbReference>
<dbReference type="SFLD" id="SFLDS00003">
    <property type="entry name" value="Haloacid_Dehalogenase"/>
    <property type="match status" value="1"/>
</dbReference>
<feature type="transmembrane region" description="Helical" evidence="12">
    <location>
        <begin position="843"/>
        <end position="862"/>
    </location>
</feature>
<dbReference type="NCBIfam" id="TIGR01494">
    <property type="entry name" value="ATPase_P-type"/>
    <property type="match status" value="2"/>
</dbReference>
<dbReference type="SUPFAM" id="SSF81665">
    <property type="entry name" value="Calcium ATPase, transmembrane domain M"/>
    <property type="match status" value="1"/>
</dbReference>
<dbReference type="InterPro" id="IPR044492">
    <property type="entry name" value="P_typ_ATPase_HD_dom"/>
</dbReference>
<keyword evidence="10 12" id="KW-0472">Membrane</keyword>
<feature type="transmembrane region" description="Helical" evidence="12">
    <location>
        <begin position="813"/>
        <end position="831"/>
    </location>
</feature>
<keyword evidence="4 12" id="KW-0812">Transmembrane</keyword>
<feature type="transmembrane region" description="Helical" evidence="12">
    <location>
        <begin position="738"/>
        <end position="757"/>
    </location>
</feature>
<dbReference type="InterPro" id="IPR006068">
    <property type="entry name" value="ATPase_P-typ_cation-transptr_C"/>
</dbReference>
<feature type="transmembrane region" description="Helical" evidence="12">
    <location>
        <begin position="706"/>
        <end position="726"/>
    </location>
</feature>
<proteinExistence type="inferred from homology"/>
<evidence type="ECO:0000256" key="4">
    <source>
        <dbReference type="ARBA" id="ARBA00022692"/>
    </source>
</evidence>
<dbReference type="InterPro" id="IPR018303">
    <property type="entry name" value="ATPase_P-typ_P_site"/>
</dbReference>
<dbReference type="Gene3D" id="1.20.1110.10">
    <property type="entry name" value="Calcium-transporting ATPase, transmembrane domain"/>
    <property type="match status" value="1"/>
</dbReference>
<protein>
    <submittedName>
        <fullName evidence="14">Cation-transporting P-type ATPase</fullName>
    </submittedName>
</protein>
<gene>
    <name evidence="14" type="ORF">GXW74_23095</name>
</gene>
<dbReference type="InterPro" id="IPR036412">
    <property type="entry name" value="HAD-like_sf"/>
</dbReference>
<dbReference type="InterPro" id="IPR001757">
    <property type="entry name" value="P_typ_ATPase"/>
</dbReference>
<dbReference type="FunFam" id="2.70.150.10:FF:000160">
    <property type="entry name" value="Sarcoplasmic/endoplasmic reticulum calcium ATPase 1"/>
    <property type="match status" value="1"/>
</dbReference>
<evidence type="ECO:0000256" key="2">
    <source>
        <dbReference type="ARBA" id="ARBA00005675"/>
    </source>
</evidence>
<evidence type="ECO:0000313" key="15">
    <source>
        <dbReference type="Proteomes" id="UP001138709"/>
    </source>
</evidence>
<comment type="caution">
    <text evidence="14">The sequence shown here is derived from an EMBL/GenBank/DDBJ whole genome shotgun (WGS) entry which is preliminary data.</text>
</comment>
<evidence type="ECO:0000256" key="10">
    <source>
        <dbReference type="ARBA" id="ARBA00023136"/>
    </source>
</evidence>
<dbReference type="PANTHER" id="PTHR43294">
    <property type="entry name" value="SODIUM/POTASSIUM-TRANSPORTING ATPASE SUBUNIT ALPHA"/>
    <property type="match status" value="1"/>
</dbReference>